<gene>
    <name evidence="1" type="ORF">RI844_13500</name>
</gene>
<proteinExistence type="predicted"/>
<dbReference type="InterPro" id="IPR035959">
    <property type="entry name" value="RutC-like_sf"/>
</dbReference>
<dbReference type="PANTHER" id="PTHR43857:SF1">
    <property type="entry name" value="YJGH FAMILY PROTEIN"/>
    <property type="match status" value="1"/>
</dbReference>
<dbReference type="PANTHER" id="PTHR43857">
    <property type="entry name" value="BLR7761 PROTEIN"/>
    <property type="match status" value="1"/>
</dbReference>
<dbReference type="InterPro" id="IPR006175">
    <property type="entry name" value="YjgF/YER057c/UK114"/>
</dbReference>
<organism evidence="1 2">
    <name type="scientific">Thalassotalea fonticola</name>
    <dbReference type="NCBI Taxonomy" id="3065649"/>
    <lineage>
        <taxon>Bacteria</taxon>
        <taxon>Pseudomonadati</taxon>
        <taxon>Pseudomonadota</taxon>
        <taxon>Gammaproteobacteria</taxon>
        <taxon>Alteromonadales</taxon>
        <taxon>Colwelliaceae</taxon>
        <taxon>Thalassotalea</taxon>
    </lineage>
</organism>
<dbReference type="RefSeq" id="WP_348395196.1">
    <property type="nucleotide sequence ID" value="NZ_CP136600.1"/>
</dbReference>
<protein>
    <submittedName>
        <fullName evidence="1">RidA family protein</fullName>
    </submittedName>
</protein>
<sequence>MSRVLIPSTSPYASKLGFSRAVKVGNFISIGGTAPIDENGVTIGVGDPAAQTRQCIKTIIAALEEAGATLNDVVRTRMLLTNIDNWKEVAAVRGEYFKDIRPVDTVMQVSQFINPEWLIEIEVDAVVEV</sequence>
<dbReference type="SUPFAM" id="SSF55298">
    <property type="entry name" value="YjgF-like"/>
    <property type="match status" value="1"/>
</dbReference>
<evidence type="ECO:0000313" key="2">
    <source>
        <dbReference type="Proteomes" id="UP001301442"/>
    </source>
</evidence>
<dbReference type="CDD" id="cd06154">
    <property type="entry name" value="YjgF_YER057c_UK114_like_6"/>
    <property type="match status" value="1"/>
</dbReference>
<keyword evidence="2" id="KW-1185">Reference proteome</keyword>
<name>A0ABZ0GLJ0_9GAMM</name>
<accession>A0ABZ0GLJ0</accession>
<reference evidence="1 2" key="1">
    <citation type="submission" date="2023-09" db="EMBL/GenBank/DDBJ databases">
        <authorList>
            <person name="Qi X."/>
        </authorList>
    </citation>
    <scope>NUCLEOTIDE SEQUENCE [LARGE SCALE GENOMIC DNA]</scope>
    <source>
        <strain evidence="1 2">S1-1</strain>
    </source>
</reference>
<dbReference type="EMBL" id="CP136600">
    <property type="protein sequence ID" value="WOH36383.1"/>
    <property type="molecule type" value="Genomic_DNA"/>
</dbReference>
<evidence type="ECO:0000313" key="1">
    <source>
        <dbReference type="EMBL" id="WOH36383.1"/>
    </source>
</evidence>
<dbReference type="Proteomes" id="UP001301442">
    <property type="component" value="Chromosome"/>
</dbReference>
<dbReference type="Gene3D" id="3.30.1330.40">
    <property type="entry name" value="RutC-like"/>
    <property type="match status" value="1"/>
</dbReference>
<dbReference type="Pfam" id="PF01042">
    <property type="entry name" value="Ribonuc_L-PSP"/>
    <property type="match status" value="1"/>
</dbReference>